<gene>
    <name evidence="1" type="ORF">GCM10007415_35780</name>
</gene>
<organism evidence="1 2">
    <name type="scientific">Parapedobacter pyrenivorans</name>
    <dbReference type="NCBI Taxonomy" id="1305674"/>
    <lineage>
        <taxon>Bacteria</taxon>
        <taxon>Pseudomonadati</taxon>
        <taxon>Bacteroidota</taxon>
        <taxon>Sphingobacteriia</taxon>
        <taxon>Sphingobacteriales</taxon>
        <taxon>Sphingobacteriaceae</taxon>
        <taxon>Parapedobacter</taxon>
    </lineage>
</organism>
<dbReference type="Gene3D" id="3.40.50.1820">
    <property type="entry name" value="alpha/beta hydrolase"/>
    <property type="match status" value="1"/>
</dbReference>
<dbReference type="SUPFAM" id="SSF53474">
    <property type="entry name" value="alpha/beta-Hydrolases"/>
    <property type="match status" value="1"/>
</dbReference>
<protein>
    <submittedName>
        <fullName evidence="1">Endo-1,4-beta-xylanase</fullName>
    </submittedName>
</protein>
<sequence length="269" mass="30274">MATTSFRTLEQSNPRFERDNLRFMTVKSNNLRGRGDIVVYIPSDCPANVPVAVLLHGVYGSAWSWAFSAGVHLQAEAAIQQGKLSPMVLAMPSDGLWGDGSAYIPHPMPDFERWIAEDVPAAIRRLLPVQVSVESPFFIAGLSMGGYGAMRLGAKYPDTFAGFSGLSSITVFDDMAHFVEEPLTAYLPPPNERDLIQLLSANRHTLRPFRFDCGCDDLLIGANRELHHQLREQQIPHDFFEYSGAHEWRYWEKQIMRTLQFFNTIATNP</sequence>
<evidence type="ECO:0000313" key="1">
    <source>
        <dbReference type="EMBL" id="GGG97301.1"/>
    </source>
</evidence>
<dbReference type="GO" id="GO:0016747">
    <property type="term" value="F:acyltransferase activity, transferring groups other than amino-acyl groups"/>
    <property type="evidence" value="ECO:0007669"/>
    <property type="project" value="TreeGrafter"/>
</dbReference>
<dbReference type="InterPro" id="IPR000801">
    <property type="entry name" value="Esterase-like"/>
</dbReference>
<dbReference type="PANTHER" id="PTHR48098:SF1">
    <property type="entry name" value="DIACYLGLYCEROL ACYLTRANSFERASE_MYCOLYLTRANSFERASE AG85A"/>
    <property type="match status" value="1"/>
</dbReference>
<dbReference type="AlphaFoldDB" id="A0A917MFN0"/>
<reference evidence="1" key="2">
    <citation type="submission" date="2020-09" db="EMBL/GenBank/DDBJ databases">
        <authorList>
            <person name="Sun Q."/>
            <person name="Zhou Y."/>
        </authorList>
    </citation>
    <scope>NUCLEOTIDE SEQUENCE</scope>
    <source>
        <strain evidence="1">CGMCC 1.12195</strain>
    </source>
</reference>
<proteinExistence type="predicted"/>
<evidence type="ECO:0000313" key="2">
    <source>
        <dbReference type="Proteomes" id="UP000660862"/>
    </source>
</evidence>
<comment type="caution">
    <text evidence="1">The sequence shown here is derived from an EMBL/GenBank/DDBJ whole genome shotgun (WGS) entry which is preliminary data.</text>
</comment>
<reference evidence="1" key="1">
    <citation type="journal article" date="2014" name="Int. J. Syst. Evol. Microbiol.">
        <title>Complete genome sequence of Corynebacterium casei LMG S-19264T (=DSM 44701T), isolated from a smear-ripened cheese.</title>
        <authorList>
            <consortium name="US DOE Joint Genome Institute (JGI-PGF)"/>
            <person name="Walter F."/>
            <person name="Albersmeier A."/>
            <person name="Kalinowski J."/>
            <person name="Ruckert C."/>
        </authorList>
    </citation>
    <scope>NUCLEOTIDE SEQUENCE</scope>
    <source>
        <strain evidence="1">CGMCC 1.12195</strain>
    </source>
</reference>
<keyword evidence="2" id="KW-1185">Reference proteome</keyword>
<accession>A0A917MFN0</accession>
<dbReference type="RefSeq" id="WP_188507452.1">
    <property type="nucleotide sequence ID" value="NZ_BMER01000004.1"/>
</dbReference>
<dbReference type="Pfam" id="PF00756">
    <property type="entry name" value="Esterase"/>
    <property type="match status" value="1"/>
</dbReference>
<dbReference type="EMBL" id="BMER01000004">
    <property type="protein sequence ID" value="GGG97301.1"/>
    <property type="molecule type" value="Genomic_DNA"/>
</dbReference>
<dbReference type="InterPro" id="IPR050583">
    <property type="entry name" value="Mycobacterial_A85_antigen"/>
</dbReference>
<dbReference type="PANTHER" id="PTHR48098">
    <property type="entry name" value="ENTEROCHELIN ESTERASE-RELATED"/>
    <property type="match status" value="1"/>
</dbReference>
<name>A0A917MFN0_9SPHI</name>
<dbReference type="InterPro" id="IPR029058">
    <property type="entry name" value="AB_hydrolase_fold"/>
</dbReference>
<dbReference type="Proteomes" id="UP000660862">
    <property type="component" value="Unassembled WGS sequence"/>
</dbReference>